<proteinExistence type="predicted"/>
<dbReference type="AlphaFoldDB" id="A0A1W2H7G3"/>
<dbReference type="STRING" id="758820.SAMN00777080_3491"/>
<dbReference type="NCBIfam" id="NF033450">
    <property type="entry name" value="BREX_PglZ_1_B"/>
    <property type="match status" value="1"/>
</dbReference>
<name>A0A1W2H7G3_9BACT</name>
<organism evidence="1 2">
    <name type="scientific">Aquiflexum balticum DSM 16537</name>
    <dbReference type="NCBI Taxonomy" id="758820"/>
    <lineage>
        <taxon>Bacteria</taxon>
        <taxon>Pseudomonadati</taxon>
        <taxon>Bacteroidota</taxon>
        <taxon>Cytophagia</taxon>
        <taxon>Cytophagales</taxon>
        <taxon>Cyclobacteriaceae</taxon>
        <taxon>Aquiflexum</taxon>
    </lineage>
</organism>
<reference evidence="2" key="1">
    <citation type="submission" date="2017-04" db="EMBL/GenBank/DDBJ databases">
        <authorList>
            <person name="Varghese N."/>
            <person name="Submissions S."/>
        </authorList>
    </citation>
    <scope>NUCLEOTIDE SEQUENCE [LARGE SCALE GENOMIC DNA]</scope>
    <source>
        <strain evidence="2">DSM 16537</strain>
    </source>
</reference>
<gene>
    <name evidence="1" type="ORF">SAMN00777080_3491</name>
</gene>
<dbReference type="Proteomes" id="UP000192333">
    <property type="component" value="Chromosome I"/>
</dbReference>
<evidence type="ECO:0000313" key="2">
    <source>
        <dbReference type="Proteomes" id="UP000192333"/>
    </source>
</evidence>
<protein>
    <submittedName>
        <fullName evidence="1">PglZ domain-containing protein</fullName>
    </submittedName>
</protein>
<keyword evidence="2" id="KW-1185">Reference proteome</keyword>
<evidence type="ECO:0000313" key="1">
    <source>
        <dbReference type="EMBL" id="SMD44855.1"/>
    </source>
</evidence>
<dbReference type="EMBL" id="LT838813">
    <property type="protein sequence ID" value="SMD44855.1"/>
    <property type="molecule type" value="Genomic_DNA"/>
</dbReference>
<accession>A0A1W2H7G3</accession>
<sequence length="773" mass="87532">MRESIFEKIIKALKLSTLHNSSVMDRPEVILWPDPEEQWKAAIPVLKHELPELLTYGQYEAGLKQGPAIWIKCMVSKMLPEANWEDNTIPIIYLPGISKTDLRKVETAVFDLQPLLEYQYTGNLFLQENGKEWTILAFVENIQHGMGIKVQKDNSTKNALKKALPSILMEKEAFLNKSQIDAGFLNTLVFPEINESILQWMIQGESFLNSMDLSKKAVFIELCKGQFDFVPDVKNIKEIALKLGSQSGSWKNVWQLYANNPKKYSQIEGLLRQAKPADLGIGMYSLPSESWPQVNELEESKLADALQSLTKMDIPKAYSKLLELENIHRVRRDWIWAELDKSPLAISLSYLHLMAGNSQCSFSNFSLEQLRIYYTDEGCNVDLYMRKALQAVKSSKDKEIVSGVIRLFYKPWLESITERFQKLVEESPEIFTGQTAKEETFDFVLFVDAFRYELAKEFIQKLEKDSPGIKSFLSPSWSAIPSLTPTAKANVSPIAGLVSVNSECREFRPQLKNTKDLTTTAFRDALKTQGFEYLPKVSDLESGKKYWMEIGDIDTKGHQEQSALVRRVDELFDQIMEALDEIFDKGYQKVKIVTDHGWLLLPGGLPKTQLYADLAETRWGRCALIKEGAVSPLLHLPWRWNPSIFIAYAPGISFFKANEEYAHGGISIHECLIPEIILESKSKPKDNAFIKSIKWVNLKCNVETEHAPDGYQLDVRTKAADEHSSIVISKNNVIAGNKGRVMVSEDAEGNAATILLLDPNGVIMDKKLTTIGG</sequence>
<dbReference type="RefSeq" id="WP_157370202.1">
    <property type="nucleotide sequence ID" value="NZ_LT838813.1"/>
</dbReference>
<dbReference type="OrthoDB" id="52741at2"/>